<proteinExistence type="predicted"/>
<gene>
    <name evidence="1" type="ORF">PEVE_00001753</name>
</gene>
<reference evidence="1 2" key="1">
    <citation type="submission" date="2022-05" db="EMBL/GenBank/DDBJ databases">
        <authorList>
            <consortium name="Genoscope - CEA"/>
            <person name="William W."/>
        </authorList>
    </citation>
    <scope>NUCLEOTIDE SEQUENCE [LARGE SCALE GENOMIC DNA]</scope>
</reference>
<accession>A0ABN8LG75</accession>
<organism evidence="1 2">
    <name type="scientific">Porites evermanni</name>
    <dbReference type="NCBI Taxonomy" id="104178"/>
    <lineage>
        <taxon>Eukaryota</taxon>
        <taxon>Metazoa</taxon>
        <taxon>Cnidaria</taxon>
        <taxon>Anthozoa</taxon>
        <taxon>Hexacorallia</taxon>
        <taxon>Scleractinia</taxon>
        <taxon>Fungiina</taxon>
        <taxon>Poritidae</taxon>
        <taxon>Porites</taxon>
    </lineage>
</organism>
<protein>
    <submittedName>
        <fullName evidence="1">Uncharacterized protein</fullName>
    </submittedName>
</protein>
<evidence type="ECO:0000313" key="1">
    <source>
        <dbReference type="EMBL" id="CAH3014555.1"/>
    </source>
</evidence>
<dbReference type="PANTHER" id="PTHR33198">
    <property type="entry name" value="ANK_REP_REGION DOMAIN-CONTAINING PROTEIN-RELATED"/>
    <property type="match status" value="1"/>
</dbReference>
<dbReference type="EMBL" id="CALNXI010000011">
    <property type="protein sequence ID" value="CAH3014555.1"/>
    <property type="molecule type" value="Genomic_DNA"/>
</dbReference>
<dbReference type="Proteomes" id="UP001159427">
    <property type="component" value="Unassembled WGS sequence"/>
</dbReference>
<evidence type="ECO:0000313" key="2">
    <source>
        <dbReference type="Proteomes" id="UP001159427"/>
    </source>
</evidence>
<dbReference type="PANTHER" id="PTHR33198:SF20">
    <property type="entry name" value="RETROTRANSPOSON GAG DOMAIN-CONTAINING PROTEIN"/>
    <property type="match status" value="1"/>
</dbReference>
<sequence length="144" mass="16606">MPGPSLLDVNAAENWRKFFMQFEIYLVAKGKDDKADKLEVNMLLHFAASEAIEEFSHFVFTDKKDKYCCCKFEELCQGARNVIFERLVFNQGNQKEGERTDNFASELKRLSLTCEFGDLQDLLICDHIVEGVLSDKLRGELLKK</sequence>
<name>A0ABN8LG75_9CNID</name>
<comment type="caution">
    <text evidence="1">The sequence shown here is derived from an EMBL/GenBank/DDBJ whole genome shotgun (WGS) entry which is preliminary data.</text>
</comment>
<keyword evidence="2" id="KW-1185">Reference proteome</keyword>